<comment type="caution">
    <text evidence="2">The sequence shown here is derived from an EMBL/GenBank/DDBJ whole genome shotgun (WGS) entry which is preliminary data.</text>
</comment>
<evidence type="ECO:0000313" key="3">
    <source>
        <dbReference type="Proteomes" id="UP000178448"/>
    </source>
</evidence>
<gene>
    <name evidence="2" type="ORF">A2Z33_05425</name>
</gene>
<protein>
    <submittedName>
        <fullName evidence="2">Uncharacterized protein</fullName>
    </submittedName>
</protein>
<proteinExistence type="predicted"/>
<dbReference type="Proteomes" id="UP000178448">
    <property type="component" value="Unassembled WGS sequence"/>
</dbReference>
<dbReference type="EMBL" id="MFJD01000002">
    <property type="protein sequence ID" value="OGG04411.1"/>
    <property type="molecule type" value="Genomic_DNA"/>
</dbReference>
<accession>A0A1F5YW42</accession>
<evidence type="ECO:0000256" key="1">
    <source>
        <dbReference type="SAM" id="MobiDB-lite"/>
    </source>
</evidence>
<evidence type="ECO:0000313" key="2">
    <source>
        <dbReference type="EMBL" id="OGG04411.1"/>
    </source>
</evidence>
<sequence>MQPVRCINHVVINSERNTGQNPDNSQNSVSRPGWPRVSEFFAKLSPHEVYDPHGNLEKARQMLLGGNGLLIVMAHPTKRDPVDITREMLDDPVMGSRRISAPIAVHQYRWYARMLGKLFSVEMNPIVTANNKLMYPGRYSRKEERDMLKEYAREVVEVLGSGGIALVAPQADHATQLGSPKGTMELLFNRIRRAGVTGFGILFVGFDIPGENGFPDDGFNVGKKYRINIGNIFDFRDAVDVSTALGLSEDDWAYMELAACYYPGHPFLGILPEKEAVSSDRR</sequence>
<name>A0A1F5YW42_9BACT</name>
<feature type="region of interest" description="Disordered" evidence="1">
    <location>
        <begin position="13"/>
        <end position="32"/>
    </location>
</feature>
<reference evidence="2 3" key="1">
    <citation type="journal article" date="2016" name="Nat. Commun.">
        <title>Thousands of microbial genomes shed light on interconnected biogeochemical processes in an aquifer system.</title>
        <authorList>
            <person name="Anantharaman K."/>
            <person name="Brown C.T."/>
            <person name="Hug L.A."/>
            <person name="Sharon I."/>
            <person name="Castelle C.J."/>
            <person name="Probst A.J."/>
            <person name="Thomas B.C."/>
            <person name="Singh A."/>
            <person name="Wilkins M.J."/>
            <person name="Karaoz U."/>
            <person name="Brodie E.L."/>
            <person name="Williams K.H."/>
            <person name="Hubbard S.S."/>
            <person name="Banfield J.F."/>
        </authorList>
    </citation>
    <scope>NUCLEOTIDE SEQUENCE [LARGE SCALE GENOMIC DNA]</scope>
</reference>
<dbReference type="AlphaFoldDB" id="A0A1F5YW42"/>
<organism evidence="2 3">
    <name type="scientific">Candidatus Gottesmanbacteria bacterium RBG_16_52_11</name>
    <dbReference type="NCBI Taxonomy" id="1798374"/>
    <lineage>
        <taxon>Bacteria</taxon>
        <taxon>Candidatus Gottesmaniibacteriota</taxon>
    </lineage>
</organism>
<feature type="compositionally biased region" description="Polar residues" evidence="1">
    <location>
        <begin position="14"/>
        <end position="30"/>
    </location>
</feature>